<sequence length="234" mass="27329">MLISVHMPKTAGSSFQATLAAHYGDALKLRYEDKPLHRSAWSRNFDASVSSLRNRGAKSSDGELSCIHGHFLPLNYRFAKPQTNMRFVTWLRDPVQRLVSHYHYWKRSYQPGQSGPLHQRMIEEDWTLEEFVRCKELRNIYSIFLWGFPLERFAFIGITEHFTSELEDFGRLILQATAVQKELNRNPDLDIERDDSDYVVSEPLRSAIETVHAKDIALYKRAIAMRTQRLKEAR</sequence>
<keyword evidence="2" id="KW-1185">Reference proteome</keyword>
<dbReference type="EMBL" id="CP136865">
    <property type="protein sequence ID" value="WOJ96516.1"/>
    <property type="molecule type" value="Genomic_DNA"/>
</dbReference>
<protein>
    <recommendedName>
        <fullName evidence="3">Sulfotransferase family protein</fullName>
    </recommendedName>
</protein>
<proteinExistence type="predicted"/>
<dbReference type="Gene3D" id="3.40.50.300">
    <property type="entry name" value="P-loop containing nucleotide triphosphate hydrolases"/>
    <property type="match status" value="1"/>
</dbReference>
<dbReference type="Proteomes" id="UP001626549">
    <property type="component" value="Chromosome"/>
</dbReference>
<evidence type="ECO:0000313" key="1">
    <source>
        <dbReference type="EMBL" id="WOJ96516.1"/>
    </source>
</evidence>
<evidence type="ECO:0000313" key="2">
    <source>
        <dbReference type="Proteomes" id="UP001626549"/>
    </source>
</evidence>
<dbReference type="RefSeq" id="WP_407327193.1">
    <property type="nucleotide sequence ID" value="NZ_CP136865.1"/>
</dbReference>
<dbReference type="InterPro" id="IPR027417">
    <property type="entry name" value="P-loop_NTPase"/>
</dbReference>
<organism evidence="1 2">
    <name type="scientific">Congregibacter brevis</name>
    <dbReference type="NCBI Taxonomy" id="3081201"/>
    <lineage>
        <taxon>Bacteria</taxon>
        <taxon>Pseudomonadati</taxon>
        <taxon>Pseudomonadota</taxon>
        <taxon>Gammaproteobacteria</taxon>
        <taxon>Cellvibrionales</taxon>
        <taxon>Halieaceae</taxon>
        <taxon>Congregibacter</taxon>
    </lineage>
</organism>
<reference evidence="1 2" key="1">
    <citation type="submission" date="2023-10" db="EMBL/GenBank/DDBJ databases">
        <title>Two novel species belonging to the OM43/NOR5 clade.</title>
        <authorList>
            <person name="Park M."/>
        </authorList>
    </citation>
    <scope>NUCLEOTIDE SEQUENCE [LARGE SCALE GENOMIC DNA]</scope>
    <source>
        <strain evidence="1 2">IMCC45268</strain>
    </source>
</reference>
<evidence type="ECO:0008006" key="3">
    <source>
        <dbReference type="Google" id="ProtNLM"/>
    </source>
</evidence>
<gene>
    <name evidence="1" type="ORF">R0137_14880</name>
</gene>
<accession>A0ABZ0IBS1</accession>
<dbReference type="SUPFAM" id="SSF52540">
    <property type="entry name" value="P-loop containing nucleoside triphosphate hydrolases"/>
    <property type="match status" value="1"/>
</dbReference>
<name>A0ABZ0IBS1_9GAMM</name>